<sequence length="288" mass="32605">VNIGDRVLCIADATQSYRHAVVRDIDKSIGCIKVHLLYWKGSTDQWISTASKRLKLFSKDEAIPTPPKSIKDNSITSEAAMRILDSDIEKHQRRENDTTTLNRILKAGKWPTWLRIGSEVEVLIQGEWKTGMVMELGYEYIYCAYEYDNLKWYQDFSIHAVRRAGQQQRTLKDELIKRFSSTLTQQRNNRRKRTAPAAAAAATGGGGGGGDGSSRSSKKRRGKSERLPERDNNNKTGRTMRRRGSTHSIRSEEEKEVLSSSPSSSARVCDICRDADEVDDNPIIYCKM</sequence>
<gene>
    <name evidence="2" type="ORF">FOZ62_010593</name>
</gene>
<accession>A0A7J6NQ12</accession>
<feature type="non-terminal residue" evidence="2">
    <location>
        <position position="1"/>
    </location>
</feature>
<dbReference type="EMBL" id="JABANM010036970">
    <property type="protein sequence ID" value="KAF4685972.1"/>
    <property type="molecule type" value="Genomic_DNA"/>
</dbReference>
<reference evidence="2 3" key="1">
    <citation type="submission" date="2020-04" db="EMBL/GenBank/DDBJ databases">
        <title>Perkinsus olseni comparative genomics.</title>
        <authorList>
            <person name="Bogema D.R."/>
        </authorList>
    </citation>
    <scope>NUCLEOTIDE SEQUENCE [LARGE SCALE GENOMIC DNA]</scope>
    <source>
        <strain evidence="2">ATCC PRA-205</strain>
    </source>
</reference>
<protein>
    <submittedName>
        <fullName evidence="2">Uncharacterized protein</fullName>
    </submittedName>
</protein>
<feature type="region of interest" description="Disordered" evidence="1">
    <location>
        <begin position="182"/>
        <end position="267"/>
    </location>
</feature>
<dbReference type="Proteomes" id="UP000574390">
    <property type="component" value="Unassembled WGS sequence"/>
</dbReference>
<proteinExistence type="predicted"/>
<dbReference type="AlphaFoldDB" id="A0A7J6NQ12"/>
<comment type="caution">
    <text evidence="2">The sequence shown here is derived from an EMBL/GenBank/DDBJ whole genome shotgun (WGS) entry which is preliminary data.</text>
</comment>
<feature type="non-terminal residue" evidence="2">
    <location>
        <position position="288"/>
    </location>
</feature>
<organism evidence="2 3">
    <name type="scientific">Perkinsus olseni</name>
    <name type="common">Perkinsus atlanticus</name>
    <dbReference type="NCBI Taxonomy" id="32597"/>
    <lineage>
        <taxon>Eukaryota</taxon>
        <taxon>Sar</taxon>
        <taxon>Alveolata</taxon>
        <taxon>Perkinsozoa</taxon>
        <taxon>Perkinsea</taxon>
        <taxon>Perkinsida</taxon>
        <taxon>Perkinsidae</taxon>
        <taxon>Perkinsus</taxon>
    </lineage>
</organism>
<evidence type="ECO:0000313" key="3">
    <source>
        <dbReference type="Proteomes" id="UP000574390"/>
    </source>
</evidence>
<feature type="compositionally biased region" description="Basic and acidic residues" evidence="1">
    <location>
        <begin position="224"/>
        <end position="233"/>
    </location>
</feature>
<feature type="compositionally biased region" description="Gly residues" evidence="1">
    <location>
        <begin position="203"/>
        <end position="212"/>
    </location>
</feature>
<evidence type="ECO:0000256" key="1">
    <source>
        <dbReference type="SAM" id="MobiDB-lite"/>
    </source>
</evidence>
<evidence type="ECO:0000313" key="2">
    <source>
        <dbReference type="EMBL" id="KAF4685972.1"/>
    </source>
</evidence>
<name>A0A7J6NQ12_PEROL</name>